<dbReference type="EMBL" id="JACSQT010000022">
    <property type="protein sequence ID" value="MBD7939649.1"/>
    <property type="molecule type" value="Genomic_DNA"/>
</dbReference>
<evidence type="ECO:0000313" key="3">
    <source>
        <dbReference type="Proteomes" id="UP000657931"/>
    </source>
</evidence>
<reference evidence="2 3" key="1">
    <citation type="submission" date="2020-08" db="EMBL/GenBank/DDBJ databases">
        <title>A Genomic Blueprint of the Chicken Gut Microbiome.</title>
        <authorList>
            <person name="Gilroy R."/>
            <person name="Ravi A."/>
            <person name="Getino M."/>
            <person name="Pursley I."/>
            <person name="Horton D.L."/>
            <person name="Alikhan N.-F."/>
            <person name="Baker D."/>
            <person name="Gharbi K."/>
            <person name="Hall N."/>
            <person name="Watson M."/>
            <person name="Adriaenssens E.M."/>
            <person name="Foster-Nyarko E."/>
            <person name="Jarju S."/>
            <person name="Secka A."/>
            <person name="Antonio M."/>
            <person name="Oren A."/>
            <person name="Chaudhuri R."/>
            <person name="La Ragione R.M."/>
            <person name="Hildebrand F."/>
            <person name="Pallen M.J."/>
        </authorList>
    </citation>
    <scope>NUCLEOTIDE SEQUENCE [LARGE SCALE GENOMIC DNA]</scope>
    <source>
        <strain evidence="2 3">Sa5YUA1</strain>
    </source>
</reference>
<feature type="chain" id="PRO_5046660229" description="Lipoprotein" evidence="1">
    <location>
        <begin position="20"/>
        <end position="163"/>
    </location>
</feature>
<dbReference type="RefSeq" id="WP_191817303.1">
    <property type="nucleotide sequence ID" value="NZ_JACSQT010000022.1"/>
</dbReference>
<organism evidence="2 3">
    <name type="scientific">Cytobacillus stercorigallinarum</name>
    <dbReference type="NCBI Taxonomy" id="2762240"/>
    <lineage>
        <taxon>Bacteria</taxon>
        <taxon>Bacillati</taxon>
        <taxon>Bacillota</taxon>
        <taxon>Bacilli</taxon>
        <taxon>Bacillales</taxon>
        <taxon>Bacillaceae</taxon>
        <taxon>Cytobacillus</taxon>
    </lineage>
</organism>
<dbReference type="PROSITE" id="PS51257">
    <property type="entry name" value="PROKAR_LIPOPROTEIN"/>
    <property type="match status" value="1"/>
</dbReference>
<feature type="signal peptide" evidence="1">
    <location>
        <begin position="1"/>
        <end position="19"/>
    </location>
</feature>
<evidence type="ECO:0008006" key="4">
    <source>
        <dbReference type="Google" id="ProtNLM"/>
    </source>
</evidence>
<keyword evidence="3" id="KW-1185">Reference proteome</keyword>
<proteinExistence type="predicted"/>
<comment type="caution">
    <text evidence="2">The sequence shown here is derived from an EMBL/GenBank/DDBJ whole genome shotgun (WGS) entry which is preliminary data.</text>
</comment>
<evidence type="ECO:0000313" key="2">
    <source>
        <dbReference type="EMBL" id="MBD7939649.1"/>
    </source>
</evidence>
<keyword evidence="1" id="KW-0732">Signal</keyword>
<protein>
    <recommendedName>
        <fullName evidence="4">Lipoprotein</fullName>
    </recommendedName>
</protein>
<gene>
    <name evidence="2" type="ORF">H9655_21635</name>
</gene>
<evidence type="ECO:0000256" key="1">
    <source>
        <dbReference type="SAM" id="SignalP"/>
    </source>
</evidence>
<name>A0ABR8QVS8_9BACI</name>
<dbReference type="Proteomes" id="UP000657931">
    <property type="component" value="Unassembled WGS sequence"/>
</dbReference>
<sequence length="163" mass="18841">MRKSFLIMFLLLAMIVTTACGSSQTSKEEEKDIKKADEAVYDFIVAHVEGDDDLFKEVLMEDAQGILEDGHHAHPGISEEMGERYEIKRYENHLKDGKLYYYIKFYRPVNGEMDHRNVLMVKDQDGEWRSTTLMGIDRDKMRSAMGDEEPTVVHKMKGDEGDE</sequence>
<accession>A0ABR8QVS8</accession>